<dbReference type="EMBL" id="AZEC01000001">
    <property type="protein sequence ID" value="KRL14722.1"/>
    <property type="molecule type" value="Genomic_DNA"/>
</dbReference>
<dbReference type="OrthoDB" id="9809485at2"/>
<gene>
    <name evidence="2" type="ORF">FD09_GL000380</name>
</gene>
<dbReference type="AlphaFoldDB" id="A0A0R1NAH4"/>
<organism evidence="2 3">
    <name type="scientific">Schleiferilactobacillus perolens DSM 12744</name>
    <dbReference type="NCBI Taxonomy" id="1423792"/>
    <lineage>
        <taxon>Bacteria</taxon>
        <taxon>Bacillati</taxon>
        <taxon>Bacillota</taxon>
        <taxon>Bacilli</taxon>
        <taxon>Lactobacillales</taxon>
        <taxon>Lactobacillaceae</taxon>
        <taxon>Schleiferilactobacillus</taxon>
    </lineage>
</organism>
<proteinExistence type="predicted"/>
<name>A0A0R1NAH4_9LACO</name>
<sequence length="142" mass="15801">MNRENKRKQYAKGYYKTHANHDSFTCKVCGRPVMPNGAGTDQRNHCPNCLSSLHVDIEPGDRQANCGGIMDPVAVWVRKGGEWAIIHRCRRCGELSSNRIAADDNPMKLMSIAMKPVADPPFPLDKIEEMTALMAGDGQLKF</sequence>
<evidence type="ECO:0000313" key="3">
    <source>
        <dbReference type="Proteomes" id="UP000051330"/>
    </source>
</evidence>
<dbReference type="PATRIC" id="fig|1423792.3.peg.383"/>
<dbReference type="InterPro" id="IPR024439">
    <property type="entry name" value="RNHCP"/>
</dbReference>
<dbReference type="STRING" id="1423792.FD09_GL000380"/>
<comment type="caution">
    <text evidence="2">The sequence shown here is derived from an EMBL/GenBank/DDBJ whole genome shotgun (WGS) entry which is preliminary data.</text>
</comment>
<dbReference type="Proteomes" id="UP000051330">
    <property type="component" value="Unassembled WGS sequence"/>
</dbReference>
<protein>
    <recommendedName>
        <fullName evidence="1">RNHCP domain-containing protein</fullName>
    </recommendedName>
</protein>
<accession>A0A0R1NAH4</accession>
<feature type="domain" description="RNHCP" evidence="1">
    <location>
        <begin position="22"/>
        <end position="110"/>
    </location>
</feature>
<dbReference type="Pfam" id="PF12647">
    <property type="entry name" value="RNHCP"/>
    <property type="match status" value="1"/>
</dbReference>
<evidence type="ECO:0000259" key="1">
    <source>
        <dbReference type="Pfam" id="PF12647"/>
    </source>
</evidence>
<evidence type="ECO:0000313" key="2">
    <source>
        <dbReference type="EMBL" id="KRL14722.1"/>
    </source>
</evidence>
<dbReference type="RefSeq" id="WP_057817672.1">
    <property type="nucleotide sequence ID" value="NZ_AZEC01000001.1"/>
</dbReference>
<reference evidence="2 3" key="1">
    <citation type="journal article" date="2015" name="Genome Announc.">
        <title>Expanding the biotechnology potential of lactobacilli through comparative genomics of 213 strains and associated genera.</title>
        <authorList>
            <person name="Sun Z."/>
            <person name="Harris H.M."/>
            <person name="McCann A."/>
            <person name="Guo C."/>
            <person name="Argimon S."/>
            <person name="Zhang W."/>
            <person name="Yang X."/>
            <person name="Jeffery I.B."/>
            <person name="Cooney J.C."/>
            <person name="Kagawa T.F."/>
            <person name="Liu W."/>
            <person name="Song Y."/>
            <person name="Salvetti E."/>
            <person name="Wrobel A."/>
            <person name="Rasinkangas P."/>
            <person name="Parkhill J."/>
            <person name="Rea M.C."/>
            <person name="O'Sullivan O."/>
            <person name="Ritari J."/>
            <person name="Douillard F.P."/>
            <person name="Paul Ross R."/>
            <person name="Yang R."/>
            <person name="Briner A.E."/>
            <person name="Felis G.E."/>
            <person name="de Vos W.M."/>
            <person name="Barrangou R."/>
            <person name="Klaenhammer T.R."/>
            <person name="Caufield P.W."/>
            <person name="Cui Y."/>
            <person name="Zhang H."/>
            <person name="O'Toole P.W."/>
        </authorList>
    </citation>
    <scope>NUCLEOTIDE SEQUENCE [LARGE SCALE GENOMIC DNA]</scope>
    <source>
        <strain evidence="2 3">DSM 12744</strain>
    </source>
</reference>
<keyword evidence="3" id="KW-1185">Reference proteome</keyword>